<evidence type="ECO:0000313" key="1">
    <source>
        <dbReference type="EMBL" id="KIY46712.1"/>
    </source>
</evidence>
<protein>
    <submittedName>
        <fullName evidence="1">Uncharacterized protein</fullName>
    </submittedName>
</protein>
<dbReference type="Proteomes" id="UP000054144">
    <property type="component" value="Unassembled WGS sequence"/>
</dbReference>
<organism evidence="1 2">
    <name type="scientific">Fistulina hepatica ATCC 64428</name>
    <dbReference type="NCBI Taxonomy" id="1128425"/>
    <lineage>
        <taxon>Eukaryota</taxon>
        <taxon>Fungi</taxon>
        <taxon>Dikarya</taxon>
        <taxon>Basidiomycota</taxon>
        <taxon>Agaricomycotina</taxon>
        <taxon>Agaricomycetes</taxon>
        <taxon>Agaricomycetidae</taxon>
        <taxon>Agaricales</taxon>
        <taxon>Fistulinaceae</taxon>
        <taxon>Fistulina</taxon>
    </lineage>
</organism>
<keyword evidence="2" id="KW-1185">Reference proteome</keyword>
<name>A0A0D7A6Q8_9AGAR</name>
<gene>
    <name evidence="1" type="ORF">FISHEDRAFT_75415</name>
</gene>
<reference evidence="1 2" key="1">
    <citation type="journal article" date="2015" name="Fungal Genet. Biol.">
        <title>Evolution of novel wood decay mechanisms in Agaricales revealed by the genome sequences of Fistulina hepatica and Cylindrobasidium torrendii.</title>
        <authorList>
            <person name="Floudas D."/>
            <person name="Held B.W."/>
            <person name="Riley R."/>
            <person name="Nagy L.G."/>
            <person name="Koehler G."/>
            <person name="Ransdell A.S."/>
            <person name="Younus H."/>
            <person name="Chow J."/>
            <person name="Chiniquy J."/>
            <person name="Lipzen A."/>
            <person name="Tritt A."/>
            <person name="Sun H."/>
            <person name="Haridas S."/>
            <person name="LaButti K."/>
            <person name="Ohm R.A."/>
            <person name="Kues U."/>
            <person name="Blanchette R.A."/>
            <person name="Grigoriev I.V."/>
            <person name="Minto R.E."/>
            <person name="Hibbett D.S."/>
        </authorList>
    </citation>
    <scope>NUCLEOTIDE SEQUENCE [LARGE SCALE GENOMIC DNA]</scope>
    <source>
        <strain evidence="1 2">ATCC 64428</strain>
    </source>
</reference>
<dbReference type="AlphaFoldDB" id="A0A0D7A6Q8"/>
<evidence type="ECO:0000313" key="2">
    <source>
        <dbReference type="Proteomes" id="UP000054144"/>
    </source>
</evidence>
<dbReference type="EMBL" id="KN882025">
    <property type="protein sequence ID" value="KIY46712.1"/>
    <property type="molecule type" value="Genomic_DNA"/>
</dbReference>
<accession>A0A0D7A6Q8</accession>
<sequence>MEVETMAANETARLLNPTDAILSEGRFPDQMIHVLVQVPAPARDNAAHGHANIQHEQLRNSALVQEYQDTFIQEMPAQSAGAHQDFPRDGSEPTCKLAQQVMRTVAQSDAKLTTANIKRYERVEKMQRRIEKSVIIIILLDCPLEYKKGESQANIEIRRKTGHSCWRLRSKPDLTSSV</sequence>
<proteinExistence type="predicted"/>
<dbReference type="OrthoDB" id="10248520at2759"/>